<evidence type="ECO:0000256" key="4">
    <source>
        <dbReference type="ARBA" id="ARBA00022723"/>
    </source>
</evidence>
<comment type="caution">
    <text evidence="10">The sequence shown here is derived from an EMBL/GenBank/DDBJ whole genome shotgun (WGS) entry which is preliminary data.</text>
</comment>
<evidence type="ECO:0000256" key="3">
    <source>
        <dbReference type="ARBA" id="ARBA00022722"/>
    </source>
</evidence>
<keyword evidence="4" id="KW-0479">Metal-binding</keyword>
<dbReference type="SMART" id="SM00535">
    <property type="entry name" value="RIBOc"/>
    <property type="match status" value="1"/>
</dbReference>
<evidence type="ECO:0000256" key="1">
    <source>
        <dbReference type="ARBA" id="ARBA00001936"/>
    </source>
</evidence>
<evidence type="ECO:0000256" key="6">
    <source>
        <dbReference type="ARBA" id="ARBA00022801"/>
    </source>
</evidence>
<sequence length="277" mass="30616">MQFAMQPERHINVVELESLLDYGFRDHSLLLEALTHGSYQLPGISRCYQRLEFLGDSVLDFLITSYMYNLYPGMSPGQLTDLRSSAVNNDCYAFAAVKAELHKHILHASPLLHEQIKNFAESFGKLSLQSTSGWGSETTVPKVLGEFIESLAGAILVDSGYSIETVWNCIRPILEPLATLDTMKLHPVKELGELCQRDSYENKTSVSYVDGKASITITVEANGVSYTATHTGMNKKDCKEISCQNCVGEVESKHDKIIVASSKLLSLQFGLAIQSSN</sequence>
<evidence type="ECO:0000256" key="5">
    <source>
        <dbReference type="ARBA" id="ARBA00022759"/>
    </source>
</evidence>
<keyword evidence="5" id="KW-0255">Endonuclease</keyword>
<dbReference type="GO" id="GO:0003723">
    <property type="term" value="F:RNA binding"/>
    <property type="evidence" value="ECO:0007669"/>
    <property type="project" value="UniProtKB-KW"/>
</dbReference>
<keyword evidence="3" id="KW-0540">Nuclease</keyword>
<dbReference type="PANTHER" id="PTHR14950:SF70">
    <property type="entry name" value="ENDORIBONUCLEASE DICER HOMOLOG 2"/>
    <property type="match status" value="1"/>
</dbReference>
<dbReference type="GO" id="GO:0005634">
    <property type="term" value="C:nucleus"/>
    <property type="evidence" value="ECO:0007669"/>
    <property type="project" value="TreeGrafter"/>
</dbReference>
<evidence type="ECO:0000256" key="7">
    <source>
        <dbReference type="ARBA" id="ARBA00022842"/>
    </source>
</evidence>
<dbReference type="SUPFAM" id="SSF54768">
    <property type="entry name" value="dsRNA-binding domain-like"/>
    <property type="match status" value="1"/>
</dbReference>
<dbReference type="GO" id="GO:0004525">
    <property type="term" value="F:ribonuclease III activity"/>
    <property type="evidence" value="ECO:0007669"/>
    <property type="project" value="InterPro"/>
</dbReference>
<evidence type="ECO:0000256" key="2">
    <source>
        <dbReference type="ARBA" id="ARBA00001946"/>
    </source>
</evidence>
<evidence type="ECO:0000256" key="8">
    <source>
        <dbReference type="ARBA" id="ARBA00022884"/>
    </source>
</evidence>
<evidence type="ECO:0000313" key="11">
    <source>
        <dbReference type="Proteomes" id="UP000631114"/>
    </source>
</evidence>
<evidence type="ECO:0000313" key="10">
    <source>
        <dbReference type="EMBL" id="KAF9602738.1"/>
    </source>
</evidence>
<accession>A0A835LP00</accession>
<dbReference type="PANTHER" id="PTHR14950">
    <property type="entry name" value="DICER-RELATED"/>
    <property type="match status" value="1"/>
</dbReference>
<dbReference type="GO" id="GO:0046872">
    <property type="term" value="F:metal ion binding"/>
    <property type="evidence" value="ECO:0007669"/>
    <property type="project" value="UniProtKB-KW"/>
</dbReference>
<protein>
    <recommendedName>
        <fullName evidence="9">RNase III domain-containing protein</fullName>
    </recommendedName>
</protein>
<feature type="domain" description="RNase III" evidence="9">
    <location>
        <begin position="13"/>
        <end position="160"/>
    </location>
</feature>
<dbReference type="AlphaFoldDB" id="A0A835LP00"/>
<comment type="cofactor">
    <cofactor evidence="1">
        <name>Mn(2+)</name>
        <dbReference type="ChEBI" id="CHEBI:29035"/>
    </cofactor>
</comment>
<gene>
    <name evidence="10" type="ORF">IFM89_030626</name>
</gene>
<keyword evidence="8" id="KW-0694">RNA-binding</keyword>
<dbReference type="InterPro" id="IPR036389">
    <property type="entry name" value="RNase_III_sf"/>
</dbReference>
<comment type="cofactor">
    <cofactor evidence="2">
        <name>Mg(2+)</name>
        <dbReference type="ChEBI" id="CHEBI:18420"/>
    </cofactor>
</comment>
<dbReference type="Pfam" id="PF00636">
    <property type="entry name" value="Ribonuclease_3"/>
    <property type="match status" value="1"/>
</dbReference>
<dbReference type="SUPFAM" id="SSF69065">
    <property type="entry name" value="RNase III domain-like"/>
    <property type="match status" value="1"/>
</dbReference>
<dbReference type="InterPro" id="IPR000999">
    <property type="entry name" value="RNase_III_dom"/>
</dbReference>
<dbReference type="Proteomes" id="UP000631114">
    <property type="component" value="Unassembled WGS sequence"/>
</dbReference>
<name>A0A835LP00_9MAGN</name>
<evidence type="ECO:0000259" key="9">
    <source>
        <dbReference type="PROSITE" id="PS50142"/>
    </source>
</evidence>
<keyword evidence="6" id="KW-0378">Hydrolase</keyword>
<dbReference type="EMBL" id="JADFTS010000006">
    <property type="protein sequence ID" value="KAF9602738.1"/>
    <property type="molecule type" value="Genomic_DNA"/>
</dbReference>
<keyword evidence="11" id="KW-1185">Reference proteome</keyword>
<keyword evidence="7" id="KW-0460">Magnesium</keyword>
<dbReference type="Gene3D" id="1.10.1520.10">
    <property type="entry name" value="Ribonuclease III domain"/>
    <property type="match status" value="1"/>
</dbReference>
<organism evidence="10 11">
    <name type="scientific">Coptis chinensis</name>
    <dbReference type="NCBI Taxonomy" id="261450"/>
    <lineage>
        <taxon>Eukaryota</taxon>
        <taxon>Viridiplantae</taxon>
        <taxon>Streptophyta</taxon>
        <taxon>Embryophyta</taxon>
        <taxon>Tracheophyta</taxon>
        <taxon>Spermatophyta</taxon>
        <taxon>Magnoliopsida</taxon>
        <taxon>Ranunculales</taxon>
        <taxon>Ranunculaceae</taxon>
        <taxon>Coptidoideae</taxon>
        <taxon>Coptis</taxon>
    </lineage>
</organism>
<dbReference type="PROSITE" id="PS00517">
    <property type="entry name" value="RNASE_3_1"/>
    <property type="match status" value="1"/>
</dbReference>
<dbReference type="FunFam" id="1.10.1520.10:FF:000004">
    <property type="entry name" value="Endoribonuclease dicer-like 1"/>
    <property type="match status" value="1"/>
</dbReference>
<dbReference type="OrthoDB" id="1722119at2759"/>
<dbReference type="PROSITE" id="PS50142">
    <property type="entry name" value="RNASE_3_2"/>
    <property type="match status" value="1"/>
</dbReference>
<reference evidence="10 11" key="1">
    <citation type="submission" date="2020-10" db="EMBL/GenBank/DDBJ databases">
        <title>The Coptis chinensis genome and diversification of protoberbering-type alkaloids.</title>
        <authorList>
            <person name="Wang B."/>
            <person name="Shu S."/>
            <person name="Song C."/>
            <person name="Liu Y."/>
        </authorList>
    </citation>
    <scope>NUCLEOTIDE SEQUENCE [LARGE SCALE GENOMIC DNA]</scope>
    <source>
        <strain evidence="10">HL-2020</strain>
        <tissue evidence="10">Leaf</tissue>
    </source>
</reference>
<feature type="non-terminal residue" evidence="10">
    <location>
        <position position="277"/>
    </location>
</feature>
<dbReference type="GO" id="GO:0030422">
    <property type="term" value="P:siRNA processing"/>
    <property type="evidence" value="ECO:0007669"/>
    <property type="project" value="TreeGrafter"/>
</dbReference>
<proteinExistence type="predicted"/>
<dbReference type="GO" id="GO:0005737">
    <property type="term" value="C:cytoplasm"/>
    <property type="evidence" value="ECO:0007669"/>
    <property type="project" value="TreeGrafter"/>
</dbReference>
<dbReference type="CDD" id="cd00593">
    <property type="entry name" value="RIBOc"/>
    <property type="match status" value="1"/>
</dbReference>